<accession>A0A917QGI5</accession>
<proteinExistence type="predicted"/>
<name>A0A917QGI5_9HYPH</name>
<evidence type="ECO:0000313" key="2">
    <source>
        <dbReference type="Proteomes" id="UP000600449"/>
    </source>
</evidence>
<sequence length="137" mass="14060">MCVDEAAPESGAVEPAEAMTPLQRILIVDDGDREADAALSAELAELGYASVTASLEAADEVLAVIPTPSAIVLQIPRGADRAARARFQNLADRLSARRGEAGPPVLVVDAQSLSAPGGFARILETQVGVGAFAGPLR</sequence>
<keyword evidence="2" id="KW-1185">Reference proteome</keyword>
<comment type="caution">
    <text evidence="1">The sequence shown here is derived from an EMBL/GenBank/DDBJ whole genome shotgun (WGS) entry which is preliminary data.</text>
</comment>
<dbReference type="AlphaFoldDB" id="A0A917QGI5"/>
<reference evidence="1 2" key="1">
    <citation type="journal article" date="2014" name="Int. J. Syst. Evol. Microbiol.">
        <title>Complete genome sequence of Corynebacterium casei LMG S-19264T (=DSM 44701T), isolated from a smear-ripened cheese.</title>
        <authorList>
            <consortium name="US DOE Joint Genome Institute (JGI-PGF)"/>
            <person name="Walter F."/>
            <person name="Albersmeier A."/>
            <person name="Kalinowski J."/>
            <person name="Ruckert C."/>
        </authorList>
    </citation>
    <scope>NUCLEOTIDE SEQUENCE [LARGE SCALE GENOMIC DNA]</scope>
    <source>
        <strain evidence="1 2">CGMCC 1.9161</strain>
    </source>
</reference>
<protein>
    <submittedName>
        <fullName evidence="1">Uncharacterized protein</fullName>
    </submittedName>
</protein>
<dbReference type="EMBL" id="BMMF01000014">
    <property type="protein sequence ID" value="GGK50222.1"/>
    <property type="molecule type" value="Genomic_DNA"/>
</dbReference>
<gene>
    <name evidence="1" type="ORF">GCM10011322_41540</name>
</gene>
<organism evidence="1 2">
    <name type="scientific">Salinarimonas ramus</name>
    <dbReference type="NCBI Taxonomy" id="690164"/>
    <lineage>
        <taxon>Bacteria</taxon>
        <taxon>Pseudomonadati</taxon>
        <taxon>Pseudomonadota</taxon>
        <taxon>Alphaproteobacteria</taxon>
        <taxon>Hyphomicrobiales</taxon>
        <taxon>Salinarimonadaceae</taxon>
        <taxon>Salinarimonas</taxon>
    </lineage>
</organism>
<dbReference type="Proteomes" id="UP000600449">
    <property type="component" value="Unassembled WGS sequence"/>
</dbReference>
<evidence type="ECO:0000313" key="1">
    <source>
        <dbReference type="EMBL" id="GGK50222.1"/>
    </source>
</evidence>